<reference evidence="2" key="1">
    <citation type="submission" date="2021-01" db="EMBL/GenBank/DDBJ databases">
        <title>Whole genome shotgun sequence of Dactylosporangium siamense NBRC 106093.</title>
        <authorList>
            <person name="Komaki H."/>
            <person name="Tamura T."/>
        </authorList>
    </citation>
    <scope>NUCLEOTIDE SEQUENCE</scope>
    <source>
        <strain evidence="2">NBRC 106093</strain>
    </source>
</reference>
<evidence type="ECO:0000256" key="1">
    <source>
        <dbReference type="SAM" id="MobiDB-lite"/>
    </source>
</evidence>
<dbReference type="AlphaFoldDB" id="A0A919UIQ2"/>
<dbReference type="Proteomes" id="UP000660611">
    <property type="component" value="Unassembled WGS sequence"/>
</dbReference>
<sequence length="70" mass="7537">MRGGVVQAVAHLGQQLAFRGAGTAQGGAERGHVGVDNHPPSIASQCRDQIRENLRDNPQCQNPRQQASYM</sequence>
<evidence type="ECO:0000313" key="2">
    <source>
        <dbReference type="EMBL" id="GIG51898.1"/>
    </source>
</evidence>
<gene>
    <name evidence="2" type="ORF">Dsi01nite_099390</name>
</gene>
<feature type="region of interest" description="Disordered" evidence="1">
    <location>
        <begin position="23"/>
        <end position="43"/>
    </location>
</feature>
<proteinExistence type="predicted"/>
<dbReference type="EMBL" id="BONQ01000166">
    <property type="protein sequence ID" value="GIG51898.1"/>
    <property type="molecule type" value="Genomic_DNA"/>
</dbReference>
<evidence type="ECO:0000313" key="3">
    <source>
        <dbReference type="Proteomes" id="UP000660611"/>
    </source>
</evidence>
<organism evidence="2 3">
    <name type="scientific">Dactylosporangium siamense</name>
    <dbReference type="NCBI Taxonomy" id="685454"/>
    <lineage>
        <taxon>Bacteria</taxon>
        <taxon>Bacillati</taxon>
        <taxon>Actinomycetota</taxon>
        <taxon>Actinomycetes</taxon>
        <taxon>Micromonosporales</taxon>
        <taxon>Micromonosporaceae</taxon>
        <taxon>Dactylosporangium</taxon>
    </lineage>
</organism>
<name>A0A919UIQ2_9ACTN</name>
<comment type="caution">
    <text evidence="2">The sequence shown here is derived from an EMBL/GenBank/DDBJ whole genome shotgun (WGS) entry which is preliminary data.</text>
</comment>
<keyword evidence="3" id="KW-1185">Reference proteome</keyword>
<accession>A0A919UIQ2</accession>
<protein>
    <submittedName>
        <fullName evidence="2">Uncharacterized protein</fullName>
    </submittedName>
</protein>